<keyword evidence="2 4" id="KW-0963">Cytoplasm</keyword>
<dbReference type="HAMAP" id="MF_02200">
    <property type="entry name" value="NapD"/>
    <property type="match status" value="1"/>
</dbReference>
<gene>
    <name evidence="4 5" type="primary">napD</name>
    <name evidence="5" type="ORF">GCM10009332_14380</name>
</gene>
<evidence type="ECO:0000313" key="6">
    <source>
        <dbReference type="Proteomes" id="UP000613743"/>
    </source>
</evidence>
<dbReference type="GO" id="GO:0005048">
    <property type="term" value="F:signal sequence binding"/>
    <property type="evidence" value="ECO:0007669"/>
    <property type="project" value="UniProtKB-UniRule"/>
</dbReference>
<dbReference type="GO" id="GO:0005737">
    <property type="term" value="C:cytoplasm"/>
    <property type="evidence" value="ECO:0007669"/>
    <property type="project" value="UniProtKB-SubCell"/>
</dbReference>
<evidence type="ECO:0000256" key="2">
    <source>
        <dbReference type="ARBA" id="ARBA00022490"/>
    </source>
</evidence>
<comment type="caution">
    <text evidence="5">The sequence shown here is derived from an EMBL/GenBank/DDBJ whole genome shotgun (WGS) entry which is preliminary data.</text>
</comment>
<reference evidence="5" key="1">
    <citation type="journal article" date="2014" name="Int. J. Syst. Evol. Microbiol.">
        <title>Complete genome sequence of Corynebacterium casei LMG S-19264T (=DSM 44701T), isolated from a smear-ripened cheese.</title>
        <authorList>
            <consortium name="US DOE Joint Genome Institute (JGI-PGF)"/>
            <person name="Walter F."/>
            <person name="Albersmeier A."/>
            <person name="Kalinowski J."/>
            <person name="Ruckert C."/>
        </authorList>
    </citation>
    <scope>NUCLEOTIDE SEQUENCE</scope>
    <source>
        <strain evidence="5">JCM 30804</strain>
    </source>
</reference>
<keyword evidence="6" id="KW-1185">Reference proteome</keyword>
<dbReference type="InterPro" id="IPR005623">
    <property type="entry name" value="Chaperone_NapD_NO3_reduct"/>
</dbReference>
<dbReference type="Gene3D" id="3.30.70.920">
    <property type="match status" value="1"/>
</dbReference>
<proteinExistence type="inferred from homology"/>
<evidence type="ECO:0000313" key="5">
    <source>
        <dbReference type="EMBL" id="GGI78093.1"/>
    </source>
</evidence>
<dbReference type="Proteomes" id="UP000613743">
    <property type="component" value="Unassembled WGS sequence"/>
</dbReference>
<dbReference type="EMBL" id="BMPZ01000003">
    <property type="protein sequence ID" value="GGI78093.1"/>
    <property type="molecule type" value="Genomic_DNA"/>
</dbReference>
<name>A0A917JPB6_9GAMM</name>
<dbReference type="GO" id="GO:0051224">
    <property type="term" value="P:negative regulation of protein transport"/>
    <property type="evidence" value="ECO:0007669"/>
    <property type="project" value="UniProtKB-UniRule"/>
</dbReference>
<comment type="function">
    <text evidence="4">Chaperone for NapA, the catalytic subunit of the periplasmic nitrate reductase. It binds directly and specifically to the twin-arginine signal peptide of NapA, preventing premature interaction with the Tat translocase and premature export.</text>
</comment>
<dbReference type="PANTHER" id="PTHR38603:SF1">
    <property type="entry name" value="CHAPERONE NAPD"/>
    <property type="match status" value="1"/>
</dbReference>
<protein>
    <recommendedName>
        <fullName evidence="4">Chaperone NapD</fullName>
    </recommendedName>
    <alternativeName>
        <fullName evidence="4">NapA signal peptide-binding chaperone NapD</fullName>
    </alternativeName>
</protein>
<evidence type="ECO:0000256" key="4">
    <source>
        <dbReference type="HAMAP-Rule" id="MF_02200"/>
    </source>
</evidence>
<dbReference type="AlphaFoldDB" id="A0A917JPB6"/>
<evidence type="ECO:0000256" key="1">
    <source>
        <dbReference type="ARBA" id="ARBA00004496"/>
    </source>
</evidence>
<sequence>MTQEYHVSSLVVLVTPEAMSEVSSEIRALPGTEIHAVTEEGKVIVTLEGETQKAILSNVEKINALKGVLSNSLIYHQVEPLEQESEETP</sequence>
<reference evidence="5" key="2">
    <citation type="submission" date="2020-09" db="EMBL/GenBank/DDBJ databases">
        <authorList>
            <person name="Sun Q."/>
            <person name="Ohkuma M."/>
        </authorList>
    </citation>
    <scope>NUCLEOTIDE SEQUENCE</scope>
    <source>
        <strain evidence="5">JCM 30804</strain>
    </source>
</reference>
<keyword evidence="3 4" id="KW-0143">Chaperone</keyword>
<dbReference type="Pfam" id="PF03927">
    <property type="entry name" value="NapD"/>
    <property type="match status" value="1"/>
</dbReference>
<organism evidence="5 6">
    <name type="scientific">Shewanella gelidii</name>
    <dbReference type="NCBI Taxonomy" id="1642821"/>
    <lineage>
        <taxon>Bacteria</taxon>
        <taxon>Pseudomonadati</taxon>
        <taxon>Pseudomonadota</taxon>
        <taxon>Gammaproteobacteria</taxon>
        <taxon>Alteromonadales</taxon>
        <taxon>Shewanellaceae</taxon>
        <taxon>Shewanella</taxon>
    </lineage>
</organism>
<comment type="subunit">
    <text evidence="4">Interacts with the cytoplasmic NapA precursor.</text>
</comment>
<comment type="similarity">
    <text evidence="4">Belongs to the NapD family.</text>
</comment>
<evidence type="ECO:0000256" key="3">
    <source>
        <dbReference type="ARBA" id="ARBA00023186"/>
    </source>
</evidence>
<comment type="subcellular location">
    <subcellularLocation>
        <location evidence="1 4">Cytoplasm</location>
    </subcellularLocation>
</comment>
<dbReference type="PANTHER" id="PTHR38603">
    <property type="entry name" value="CHAPERONE NAPD"/>
    <property type="match status" value="1"/>
</dbReference>
<dbReference type="RefSeq" id="WP_188919360.1">
    <property type="nucleotide sequence ID" value="NZ_BMPZ01000003.1"/>
</dbReference>
<accession>A0A917JPB6</accession>